<dbReference type="GO" id="GO:0005829">
    <property type="term" value="C:cytosol"/>
    <property type="evidence" value="ECO:0007669"/>
    <property type="project" value="TreeGrafter"/>
</dbReference>
<comment type="similarity">
    <text evidence="1">Belongs to the HipA Ser/Thr kinase family.</text>
</comment>
<dbReference type="Proteomes" id="UP000318717">
    <property type="component" value="Unassembled WGS sequence"/>
</dbReference>
<evidence type="ECO:0000313" key="6">
    <source>
        <dbReference type="EMBL" id="GEA52315.1"/>
    </source>
</evidence>
<sequence length="433" mass="49067">MSGSDPYTLDILYGENLVGKLKLGEASELSLTYTDEWQEQGFPLSPHLPFGAPILSLSIRKYLQNLLPENQGLDHLIEYLGVTRSNIFRLVGGIGYDASGAMLFVPEGERDTEQTQFRPIEDAEIITRLSDGAYEHLEVWDGRPRLSVAGVQSKLNVLCMDDQIGLADGDLCSTHIIKFEKSNQRHLVLNEFVTMTLAKFVGLDVAEVSMRYFGEYPSLLVERFDRRRFGDVVRRRHVIDGCQATNLGVDYKYERNLGTQRDVAHIRDGVSFVRLFELSDHFANPAQAKLSLLEWALFNLLVGNADSHGKNFSFFVSFDGLQPTPLYDLVNVAMYPEFEQDLAMAFGDEFNPAEVNAYQLLEFAEECGIAKPLLQRTLERLVKVVLAQIQPAIETYDNPSLEQVEYLERYAAVVRQRANHFKEQLDELPTLKL</sequence>
<accession>A0A4Y3HZ42</accession>
<dbReference type="NCBIfam" id="TIGR03071">
    <property type="entry name" value="couple_hipA"/>
    <property type="match status" value="1"/>
</dbReference>
<evidence type="ECO:0000259" key="5">
    <source>
        <dbReference type="Pfam" id="PF13657"/>
    </source>
</evidence>
<dbReference type="InterPro" id="IPR052028">
    <property type="entry name" value="HipA_Ser/Thr_kinase"/>
</dbReference>
<gene>
    <name evidence="6" type="primary">hipA</name>
    <name evidence="6" type="ORF">VIN01S_31190</name>
</gene>
<organism evidence="6 7">
    <name type="scientific">Vibrio inusitatus NBRC 102082</name>
    <dbReference type="NCBI Taxonomy" id="1219070"/>
    <lineage>
        <taxon>Bacteria</taxon>
        <taxon>Pseudomonadati</taxon>
        <taxon>Pseudomonadota</taxon>
        <taxon>Gammaproteobacteria</taxon>
        <taxon>Vibrionales</taxon>
        <taxon>Vibrionaceae</taxon>
        <taxon>Vibrio</taxon>
    </lineage>
</organism>
<dbReference type="Pfam" id="PF07804">
    <property type="entry name" value="HipA_C"/>
    <property type="match status" value="1"/>
</dbReference>
<dbReference type="RefSeq" id="WP_141346763.1">
    <property type="nucleotide sequence ID" value="NZ_BJLF01000018.1"/>
</dbReference>
<keyword evidence="7" id="KW-1185">Reference proteome</keyword>
<feature type="domain" description="HipA N-terminal subdomain 1" evidence="5">
    <location>
        <begin position="9"/>
        <end position="102"/>
    </location>
</feature>
<comment type="caution">
    <text evidence="6">The sequence shown here is derived from an EMBL/GenBank/DDBJ whole genome shotgun (WGS) entry which is preliminary data.</text>
</comment>
<evidence type="ECO:0000256" key="1">
    <source>
        <dbReference type="ARBA" id="ARBA00010164"/>
    </source>
</evidence>
<keyword evidence="3 6" id="KW-0418">Kinase</keyword>
<dbReference type="InterPro" id="IPR017508">
    <property type="entry name" value="HipA_N1"/>
</dbReference>
<dbReference type="EMBL" id="BJLF01000018">
    <property type="protein sequence ID" value="GEA52315.1"/>
    <property type="molecule type" value="Genomic_DNA"/>
</dbReference>
<feature type="domain" description="HipA-like C-terminal" evidence="4">
    <location>
        <begin position="146"/>
        <end position="387"/>
    </location>
</feature>
<dbReference type="GO" id="GO:0004674">
    <property type="term" value="F:protein serine/threonine kinase activity"/>
    <property type="evidence" value="ECO:0007669"/>
    <property type="project" value="TreeGrafter"/>
</dbReference>
<reference evidence="6 7" key="1">
    <citation type="submission" date="2019-06" db="EMBL/GenBank/DDBJ databases">
        <title>Whole genome shotgun sequence of Vibrio inusitatus NBRC 102082.</title>
        <authorList>
            <person name="Hosoyama A."/>
            <person name="Uohara A."/>
            <person name="Ohji S."/>
            <person name="Ichikawa N."/>
        </authorList>
    </citation>
    <scope>NUCLEOTIDE SEQUENCE [LARGE SCALE GENOMIC DNA]</scope>
    <source>
        <strain evidence="6 7">NBRC 102082</strain>
    </source>
</reference>
<dbReference type="Pfam" id="PF13657">
    <property type="entry name" value="Couple_hipA"/>
    <property type="match status" value="1"/>
</dbReference>
<dbReference type="InterPro" id="IPR012893">
    <property type="entry name" value="HipA-like_C"/>
</dbReference>
<evidence type="ECO:0000256" key="2">
    <source>
        <dbReference type="ARBA" id="ARBA00022679"/>
    </source>
</evidence>
<dbReference type="PANTHER" id="PTHR37419:SF1">
    <property type="entry name" value="SERINE_THREONINE-PROTEIN KINASE TOXIN HIPA"/>
    <property type="match status" value="1"/>
</dbReference>
<name>A0A4Y3HZ42_9VIBR</name>
<evidence type="ECO:0000259" key="4">
    <source>
        <dbReference type="Pfam" id="PF07804"/>
    </source>
</evidence>
<proteinExistence type="inferred from homology"/>
<evidence type="ECO:0000313" key="7">
    <source>
        <dbReference type="Proteomes" id="UP000318717"/>
    </source>
</evidence>
<dbReference type="AlphaFoldDB" id="A0A4Y3HZ42"/>
<dbReference type="Gene3D" id="1.10.1070.20">
    <property type="match status" value="1"/>
</dbReference>
<dbReference type="OrthoDB" id="9805913at2"/>
<dbReference type="PANTHER" id="PTHR37419">
    <property type="entry name" value="SERINE/THREONINE-PROTEIN KINASE TOXIN HIPA"/>
    <property type="match status" value="1"/>
</dbReference>
<evidence type="ECO:0000256" key="3">
    <source>
        <dbReference type="ARBA" id="ARBA00022777"/>
    </source>
</evidence>
<protein>
    <submittedName>
        <fullName evidence="6">Serine/threonine-protein kinase HipA</fullName>
    </submittedName>
</protein>
<keyword evidence="2" id="KW-0808">Transferase</keyword>